<dbReference type="InterPro" id="IPR027417">
    <property type="entry name" value="P-loop_NTPase"/>
</dbReference>
<reference evidence="3" key="3">
    <citation type="submission" date="2015-04" db="UniProtKB">
        <authorList>
            <consortium name="EnsemblPlants"/>
        </authorList>
    </citation>
    <scope>IDENTIFICATION</scope>
    <source>
        <strain evidence="3">cv. Jemalong A17</strain>
    </source>
</reference>
<evidence type="ECO:0000313" key="3">
    <source>
        <dbReference type="EnsemblPlants" id="KEH18259"/>
    </source>
</evidence>
<dbReference type="PANTHER" id="PTHR23274">
    <property type="entry name" value="DNA HELICASE-RELATED"/>
    <property type="match status" value="1"/>
</dbReference>
<keyword evidence="4" id="KW-1185">Reference proteome</keyword>
<evidence type="ECO:0000313" key="2">
    <source>
        <dbReference type="EMBL" id="KEH18259.1"/>
    </source>
</evidence>
<dbReference type="EnsemblPlants" id="KEH18259">
    <property type="protein sequence ID" value="KEH18259"/>
    <property type="gene ID" value="MTR_8g015280"/>
</dbReference>
<dbReference type="SUPFAM" id="SSF52540">
    <property type="entry name" value="P-loop containing nucleoside triphosphate hydrolases"/>
    <property type="match status" value="1"/>
</dbReference>
<dbReference type="STRING" id="3880.A0A072TL76"/>
<keyword evidence="2" id="KW-0067">ATP-binding</keyword>
<reference evidence="2 4" key="1">
    <citation type="journal article" date="2011" name="Nature">
        <title>The Medicago genome provides insight into the evolution of rhizobial symbioses.</title>
        <authorList>
            <person name="Young N.D."/>
            <person name="Debelle F."/>
            <person name="Oldroyd G.E."/>
            <person name="Geurts R."/>
            <person name="Cannon S.B."/>
            <person name="Udvardi M.K."/>
            <person name="Benedito V.A."/>
            <person name="Mayer K.F."/>
            <person name="Gouzy J."/>
            <person name="Schoof H."/>
            <person name="Van de Peer Y."/>
            <person name="Proost S."/>
            <person name="Cook D.R."/>
            <person name="Meyers B.C."/>
            <person name="Spannagl M."/>
            <person name="Cheung F."/>
            <person name="De Mita S."/>
            <person name="Krishnakumar V."/>
            <person name="Gundlach H."/>
            <person name="Zhou S."/>
            <person name="Mudge J."/>
            <person name="Bharti A.K."/>
            <person name="Murray J.D."/>
            <person name="Naoumkina M.A."/>
            <person name="Rosen B."/>
            <person name="Silverstein K.A."/>
            <person name="Tang H."/>
            <person name="Rombauts S."/>
            <person name="Zhao P.X."/>
            <person name="Zhou P."/>
            <person name="Barbe V."/>
            <person name="Bardou P."/>
            <person name="Bechner M."/>
            <person name="Bellec A."/>
            <person name="Berger A."/>
            <person name="Berges H."/>
            <person name="Bidwell S."/>
            <person name="Bisseling T."/>
            <person name="Choisne N."/>
            <person name="Couloux A."/>
            <person name="Denny R."/>
            <person name="Deshpande S."/>
            <person name="Dai X."/>
            <person name="Doyle J.J."/>
            <person name="Dudez A.M."/>
            <person name="Farmer A.D."/>
            <person name="Fouteau S."/>
            <person name="Franken C."/>
            <person name="Gibelin C."/>
            <person name="Gish J."/>
            <person name="Goldstein S."/>
            <person name="Gonzalez A.J."/>
            <person name="Green P.J."/>
            <person name="Hallab A."/>
            <person name="Hartog M."/>
            <person name="Hua A."/>
            <person name="Humphray S.J."/>
            <person name="Jeong D.H."/>
            <person name="Jing Y."/>
            <person name="Jocker A."/>
            <person name="Kenton S.M."/>
            <person name="Kim D.J."/>
            <person name="Klee K."/>
            <person name="Lai H."/>
            <person name="Lang C."/>
            <person name="Lin S."/>
            <person name="Macmil S.L."/>
            <person name="Magdelenat G."/>
            <person name="Matthews L."/>
            <person name="McCorrison J."/>
            <person name="Monaghan E.L."/>
            <person name="Mun J.H."/>
            <person name="Najar F.Z."/>
            <person name="Nicholson C."/>
            <person name="Noirot C."/>
            <person name="O'Bleness M."/>
            <person name="Paule C.R."/>
            <person name="Poulain J."/>
            <person name="Prion F."/>
            <person name="Qin B."/>
            <person name="Qu C."/>
            <person name="Retzel E.F."/>
            <person name="Riddle C."/>
            <person name="Sallet E."/>
            <person name="Samain S."/>
            <person name="Samson N."/>
            <person name="Sanders I."/>
            <person name="Saurat O."/>
            <person name="Scarpelli C."/>
            <person name="Schiex T."/>
            <person name="Segurens B."/>
            <person name="Severin A.J."/>
            <person name="Sherrier D.J."/>
            <person name="Shi R."/>
            <person name="Sims S."/>
            <person name="Singer S.R."/>
            <person name="Sinharoy S."/>
            <person name="Sterck L."/>
            <person name="Viollet A."/>
            <person name="Wang B.B."/>
            <person name="Wang K."/>
            <person name="Wang M."/>
            <person name="Wang X."/>
            <person name="Warfsmann J."/>
            <person name="Weissenbach J."/>
            <person name="White D.D."/>
            <person name="White J.D."/>
            <person name="Wiley G.B."/>
            <person name="Wincker P."/>
            <person name="Xing Y."/>
            <person name="Yang L."/>
            <person name="Yao Z."/>
            <person name="Ying F."/>
            <person name="Zhai J."/>
            <person name="Zhou L."/>
            <person name="Zuber A."/>
            <person name="Denarie J."/>
            <person name="Dixon R.A."/>
            <person name="May G.D."/>
            <person name="Schwartz D.C."/>
            <person name="Rogers J."/>
            <person name="Quetier F."/>
            <person name="Town C.D."/>
            <person name="Roe B.A."/>
        </authorList>
    </citation>
    <scope>NUCLEOTIDE SEQUENCE [LARGE SCALE GENOMIC DNA]</scope>
    <source>
        <strain evidence="2">A17</strain>
        <strain evidence="3 4">cv. Jemalong A17</strain>
    </source>
</reference>
<feature type="domain" description="DNA helicase Pif1-like 2B" evidence="1">
    <location>
        <begin position="42"/>
        <end position="87"/>
    </location>
</feature>
<reference evidence="2 4" key="2">
    <citation type="journal article" date="2014" name="BMC Genomics">
        <title>An improved genome release (version Mt4.0) for the model legume Medicago truncatula.</title>
        <authorList>
            <person name="Tang H."/>
            <person name="Krishnakumar V."/>
            <person name="Bidwell S."/>
            <person name="Rosen B."/>
            <person name="Chan A."/>
            <person name="Zhou S."/>
            <person name="Gentzbittel L."/>
            <person name="Childs K.L."/>
            <person name="Yandell M."/>
            <person name="Gundlach H."/>
            <person name="Mayer K.F."/>
            <person name="Schwartz D.C."/>
            <person name="Town C.D."/>
        </authorList>
    </citation>
    <scope>GENOME REANNOTATION</scope>
    <source>
        <strain evidence="2">A17</strain>
        <strain evidence="3 4">cv. Jemalong A17</strain>
    </source>
</reference>
<evidence type="ECO:0000259" key="1">
    <source>
        <dbReference type="Pfam" id="PF21530"/>
    </source>
</evidence>
<dbReference type="InterPro" id="IPR049163">
    <property type="entry name" value="Pif1-like_2B_dom"/>
</dbReference>
<dbReference type="AlphaFoldDB" id="A0A072TL76"/>
<dbReference type="eggNOG" id="KOG0987">
    <property type="taxonomic scope" value="Eukaryota"/>
</dbReference>
<sequence length="143" mass="15974">MHIGTISDKLIYGGLPLIYLSYDTPYTKQAGTDVVDDVHTPEFLNTIVASGLPNHKLRLKAGVPVMLLRNIDKSLGLCNRTKLVITRMGRFVLEGQVISGSNISDKVFIPRLSLEPSDTRIPFKFRRRQFPLAVSFAMTINKS</sequence>
<name>A0A072TL76_MEDTR</name>
<dbReference type="PANTHER" id="PTHR23274:SF33">
    <property type="entry name" value="ANIMAL RPA1 DOMAIN PROTEIN"/>
    <property type="match status" value="1"/>
</dbReference>
<dbReference type="Pfam" id="PF21530">
    <property type="entry name" value="Pif1_2B_dom"/>
    <property type="match status" value="1"/>
</dbReference>
<gene>
    <name evidence="2" type="ordered locus">MTR_8g015280</name>
</gene>
<dbReference type="Proteomes" id="UP000002051">
    <property type="component" value="Chromosome 8"/>
</dbReference>
<keyword evidence="2" id="KW-0378">Hydrolase</keyword>
<dbReference type="HOGENOM" id="CLU_001324_4_0_1"/>
<keyword evidence="2" id="KW-0547">Nucleotide-binding</keyword>
<accession>A0A072TL76</accession>
<dbReference type="EMBL" id="CM001224">
    <property type="protein sequence ID" value="KEH18259.1"/>
    <property type="molecule type" value="Genomic_DNA"/>
</dbReference>
<dbReference type="GO" id="GO:0004386">
    <property type="term" value="F:helicase activity"/>
    <property type="evidence" value="ECO:0007669"/>
    <property type="project" value="UniProtKB-KW"/>
</dbReference>
<evidence type="ECO:0000313" key="4">
    <source>
        <dbReference type="Proteomes" id="UP000002051"/>
    </source>
</evidence>
<dbReference type="PaxDb" id="3880-AES85804"/>
<organism evidence="2 4">
    <name type="scientific">Medicago truncatula</name>
    <name type="common">Barrel medic</name>
    <name type="synonym">Medicago tribuloides</name>
    <dbReference type="NCBI Taxonomy" id="3880"/>
    <lineage>
        <taxon>Eukaryota</taxon>
        <taxon>Viridiplantae</taxon>
        <taxon>Streptophyta</taxon>
        <taxon>Embryophyta</taxon>
        <taxon>Tracheophyta</taxon>
        <taxon>Spermatophyta</taxon>
        <taxon>Magnoliopsida</taxon>
        <taxon>eudicotyledons</taxon>
        <taxon>Gunneridae</taxon>
        <taxon>Pentapetalae</taxon>
        <taxon>rosids</taxon>
        <taxon>fabids</taxon>
        <taxon>Fabales</taxon>
        <taxon>Fabaceae</taxon>
        <taxon>Papilionoideae</taxon>
        <taxon>50 kb inversion clade</taxon>
        <taxon>NPAAA clade</taxon>
        <taxon>Hologalegina</taxon>
        <taxon>IRL clade</taxon>
        <taxon>Trifolieae</taxon>
        <taxon>Medicago</taxon>
    </lineage>
</organism>
<proteinExistence type="predicted"/>
<keyword evidence="2" id="KW-0347">Helicase</keyword>
<protein>
    <submittedName>
        <fullName evidence="2">PIF1-like helicase</fullName>
    </submittedName>
</protein>